<dbReference type="GO" id="GO:0034455">
    <property type="term" value="C:t-UTP complex"/>
    <property type="evidence" value="ECO:0007669"/>
    <property type="project" value="TreeGrafter"/>
</dbReference>
<dbReference type="EMBL" id="CAHR02000061">
    <property type="protein sequence ID" value="CCG81869.1"/>
    <property type="molecule type" value="Genomic_DNA"/>
</dbReference>
<dbReference type="SUPFAM" id="SSF50978">
    <property type="entry name" value="WD40 repeat-like"/>
    <property type="match status" value="2"/>
</dbReference>
<organism evidence="3 4">
    <name type="scientific">Taphrina deformans (strain PYCC 5710 / ATCC 11124 / CBS 356.35 / IMI 108563 / JCM 9778 / NBRC 8474)</name>
    <name type="common">Peach leaf curl fungus</name>
    <name type="synonym">Lalaria deformans</name>
    <dbReference type="NCBI Taxonomy" id="1097556"/>
    <lineage>
        <taxon>Eukaryota</taxon>
        <taxon>Fungi</taxon>
        <taxon>Dikarya</taxon>
        <taxon>Ascomycota</taxon>
        <taxon>Taphrinomycotina</taxon>
        <taxon>Taphrinomycetes</taxon>
        <taxon>Taphrinales</taxon>
        <taxon>Taphrinaceae</taxon>
        <taxon>Taphrina</taxon>
    </lineage>
</organism>
<dbReference type="SMART" id="SM00320">
    <property type="entry name" value="WD40"/>
    <property type="match status" value="9"/>
</dbReference>
<dbReference type="InterPro" id="IPR015943">
    <property type="entry name" value="WD40/YVTN_repeat-like_dom_sf"/>
</dbReference>
<dbReference type="PANTHER" id="PTHR44163">
    <property type="entry name" value="U3 SMALL NUCLEOLAR RNA-ASSOCIATED PROTEIN 4 HOMOLOG"/>
    <property type="match status" value="1"/>
</dbReference>
<keyword evidence="4" id="KW-1185">Reference proteome</keyword>
<dbReference type="Pfam" id="PF00400">
    <property type="entry name" value="WD40"/>
    <property type="match status" value="2"/>
</dbReference>
<proteinExistence type="predicted"/>
<evidence type="ECO:0000313" key="4">
    <source>
        <dbReference type="Proteomes" id="UP000013776"/>
    </source>
</evidence>
<evidence type="ECO:0000256" key="2">
    <source>
        <dbReference type="SAM" id="MobiDB-lite"/>
    </source>
</evidence>
<dbReference type="VEuPathDB" id="FungiDB:TAPDE_001745"/>
<gene>
    <name evidence="3" type="ORF">TAPDE_001745</name>
</gene>
<dbReference type="InterPro" id="IPR046351">
    <property type="entry name" value="UTP4"/>
</dbReference>
<sequence length="740" mass="82347">MNVHRTRFVDYTPPAITAIAFSHRSNPGDHHSQNLRCAVGRGNGDIEIWNPLDNWTLDITLKGGQGRSIEGLTWVTQKGHSPRLFSIGSSTLVTEWSLDLLQPRASLDCNAGAIWSIAVAPDQESIAMGCEDGTLVFADVSGGPGSLEYKYVLTRQKSRILSLAFSGPDFIVGGCSDSTVKVWDCRQARGPIVARMAVDRVRNEPTLVWSVIVLRNGTIVSGDSTGSVKLWDKKFYSLLQNFKLHQADVLCLGMNYAGDTLFSAGIDRKMQMYQMVDNKRRWAHISGRRFHAHDVRAMASYESRGMSSIVTGGVDMSLAIIPLQQGSKLNHRMISAVPQASHCRIARAARLLMMWSDRQIKIWQLCEPYEIDVEPHQQLVSKMTLQNEENLTCASISQDGTYLVVSSLVETKLYMLLPSESSSALRPIKIIDDAMAAQGARALSFSKDGTILSLVTPESDVIIYDVSKSDVDEEDGMFDVNFKQRVYIEMHATTDDTRKNQTYLKSVSHIDISPGVKSLAVSNQSGTTRIFDLGSGTLTTTLPTVSSSITALAFHGDDRVVITTANMQIHEFDVKSAKLSAWSSRNSSLVPTRFSRLHDHCTEMEVDAKDRLWMYGANWVSYLDLSKDLPINHTQSKRKRDGSAVNTITNEAELEAESEDLENDDDNNNNNNNMPSDLTKSMTKGEALRGKFWITFKYRSLLLFDVMNESELVVVERPAMDMINSGDIPPPFFVKRYGQN</sequence>
<dbReference type="GO" id="GO:0000462">
    <property type="term" value="P:maturation of SSU-rRNA from tricistronic rRNA transcript (SSU-rRNA, 5.8S rRNA, LSU-rRNA)"/>
    <property type="evidence" value="ECO:0007669"/>
    <property type="project" value="InterPro"/>
</dbReference>
<dbReference type="Gene3D" id="2.130.10.10">
    <property type="entry name" value="YVTN repeat-like/Quinoprotein amine dehydrogenase"/>
    <property type="match status" value="3"/>
</dbReference>
<dbReference type="InterPro" id="IPR036322">
    <property type="entry name" value="WD40_repeat_dom_sf"/>
</dbReference>
<dbReference type="GO" id="GO:0003723">
    <property type="term" value="F:RNA binding"/>
    <property type="evidence" value="ECO:0007669"/>
    <property type="project" value="TreeGrafter"/>
</dbReference>
<dbReference type="PANTHER" id="PTHR44163:SF1">
    <property type="entry name" value="U3 SMALL NUCLEOLAR RNA-ASSOCIATED PROTEIN 4 HOMOLOG"/>
    <property type="match status" value="1"/>
</dbReference>
<feature type="compositionally biased region" description="Acidic residues" evidence="2">
    <location>
        <begin position="655"/>
        <end position="667"/>
    </location>
</feature>
<evidence type="ECO:0000256" key="1">
    <source>
        <dbReference type="PROSITE-ProRule" id="PRU00221"/>
    </source>
</evidence>
<dbReference type="eggNOG" id="KOG2048">
    <property type="taxonomic scope" value="Eukaryota"/>
</dbReference>
<feature type="region of interest" description="Disordered" evidence="2">
    <location>
        <begin position="655"/>
        <end position="681"/>
    </location>
</feature>
<reference evidence="3 4" key="1">
    <citation type="journal article" date="2013" name="MBio">
        <title>Genome sequencing of the plant pathogen Taphrina deformans, the causal agent of peach leaf curl.</title>
        <authorList>
            <person name="Cisse O.H."/>
            <person name="Almeida J.M.G.C.F."/>
            <person name="Fonseca A."/>
            <person name="Kumar A.A."/>
            <person name="Salojaervi J."/>
            <person name="Overmyer K."/>
            <person name="Hauser P.M."/>
            <person name="Pagni M."/>
        </authorList>
    </citation>
    <scope>NUCLEOTIDE SEQUENCE [LARGE SCALE GENOMIC DNA]</scope>
    <source>
        <strain evidence="4">PYCC 5710 / ATCC 11124 / CBS 356.35 / IMI 108563 / JCM 9778 / NBRC 8474</strain>
    </source>
</reference>
<dbReference type="AlphaFoldDB" id="R4X8E9"/>
<protein>
    <submittedName>
        <fullName evidence="3">U3 small nucleolar RNA-associated protein</fullName>
    </submittedName>
</protein>
<keyword evidence="1" id="KW-0853">WD repeat</keyword>
<dbReference type="PROSITE" id="PS50082">
    <property type="entry name" value="WD_REPEATS_2"/>
    <property type="match status" value="1"/>
</dbReference>
<dbReference type="GO" id="GO:0030686">
    <property type="term" value="C:90S preribosome"/>
    <property type="evidence" value="ECO:0007669"/>
    <property type="project" value="InterPro"/>
</dbReference>
<accession>R4X8E9</accession>
<name>R4X8E9_TAPDE</name>
<dbReference type="STRING" id="1097556.R4X8E9"/>
<comment type="caution">
    <text evidence="3">The sequence shown here is derived from an EMBL/GenBank/DDBJ whole genome shotgun (WGS) entry which is preliminary data.</text>
</comment>
<evidence type="ECO:0000313" key="3">
    <source>
        <dbReference type="EMBL" id="CCG81869.1"/>
    </source>
</evidence>
<feature type="repeat" description="WD" evidence="1">
    <location>
        <begin position="153"/>
        <end position="184"/>
    </location>
</feature>
<dbReference type="OrthoDB" id="8883818at2759"/>
<dbReference type="GO" id="GO:0032040">
    <property type="term" value="C:small-subunit processome"/>
    <property type="evidence" value="ECO:0007669"/>
    <property type="project" value="TreeGrafter"/>
</dbReference>
<dbReference type="InterPro" id="IPR001680">
    <property type="entry name" value="WD40_rpt"/>
</dbReference>
<dbReference type="Proteomes" id="UP000013776">
    <property type="component" value="Unassembled WGS sequence"/>
</dbReference>